<keyword evidence="2" id="KW-1185">Reference proteome</keyword>
<protein>
    <submittedName>
        <fullName evidence="1">Uncharacterized protein</fullName>
    </submittedName>
</protein>
<dbReference type="HOGENOM" id="CLU_927467_0_0_1"/>
<reference evidence="2" key="1">
    <citation type="journal article" date="2014" name="Proc. Natl. Acad. Sci. U.S.A.">
        <title>Extensive sampling of basidiomycete genomes demonstrates inadequacy of the white-rot/brown-rot paradigm for wood decay fungi.</title>
        <authorList>
            <person name="Riley R."/>
            <person name="Salamov A.A."/>
            <person name="Brown D.W."/>
            <person name="Nagy L.G."/>
            <person name="Floudas D."/>
            <person name="Held B.W."/>
            <person name="Levasseur A."/>
            <person name="Lombard V."/>
            <person name="Morin E."/>
            <person name="Otillar R."/>
            <person name="Lindquist E.A."/>
            <person name="Sun H."/>
            <person name="LaButti K.M."/>
            <person name="Schmutz J."/>
            <person name="Jabbour D."/>
            <person name="Luo H."/>
            <person name="Baker S.E."/>
            <person name="Pisabarro A.G."/>
            <person name="Walton J.D."/>
            <person name="Blanchette R.A."/>
            <person name="Henrissat B."/>
            <person name="Martin F."/>
            <person name="Cullen D."/>
            <person name="Hibbett D.S."/>
            <person name="Grigoriev I.V."/>
        </authorList>
    </citation>
    <scope>NUCLEOTIDE SEQUENCE [LARGE SCALE GENOMIC DNA]</scope>
    <source>
        <strain evidence="2">FD-172 SS1</strain>
    </source>
</reference>
<dbReference type="EMBL" id="KL198054">
    <property type="protein sequence ID" value="KDQ11902.1"/>
    <property type="molecule type" value="Genomic_DNA"/>
</dbReference>
<feature type="non-terminal residue" evidence="1">
    <location>
        <position position="293"/>
    </location>
</feature>
<evidence type="ECO:0000313" key="1">
    <source>
        <dbReference type="EMBL" id="KDQ11902.1"/>
    </source>
</evidence>
<dbReference type="AlphaFoldDB" id="A0A067MJ69"/>
<accession>A0A067MJ69</accession>
<organism evidence="1 2">
    <name type="scientific">Botryobasidium botryosum (strain FD-172 SS1)</name>
    <dbReference type="NCBI Taxonomy" id="930990"/>
    <lineage>
        <taxon>Eukaryota</taxon>
        <taxon>Fungi</taxon>
        <taxon>Dikarya</taxon>
        <taxon>Basidiomycota</taxon>
        <taxon>Agaricomycotina</taxon>
        <taxon>Agaricomycetes</taxon>
        <taxon>Cantharellales</taxon>
        <taxon>Botryobasidiaceae</taxon>
        <taxon>Botryobasidium</taxon>
    </lineage>
</organism>
<sequence length="293" mass="32431">MVANSADKSDMDNSLSDYQSLDTNEQLIHLSNIDSAFFESHMEWVLGSDRAYTLCLKSKGKASAKKVQGGANVRRPAVIAIAGCVAADPFRFSPEGNHFLNANEPENQKPFWKAKSVCDVGAPSHGDASAWWEKYTSAANLLENAAPGIGHRSHKGFVVGDSLRVGYPLCEPVRPALVDVDQRKAHLDSLKSWPVPPRFRDSVLELGDDYRLRPSPVFDMDKPVKPLEWGTKLPSAEVTVYFTLKYWKIGRADAIFNALVEEVHIIKDAAPLVLEKRKAEDGLPSFSSPKKRQ</sequence>
<name>A0A067MJ69_BOTB1</name>
<evidence type="ECO:0000313" key="2">
    <source>
        <dbReference type="Proteomes" id="UP000027195"/>
    </source>
</evidence>
<proteinExistence type="predicted"/>
<dbReference type="Proteomes" id="UP000027195">
    <property type="component" value="Unassembled WGS sequence"/>
</dbReference>
<dbReference type="InParanoid" id="A0A067MJ69"/>
<gene>
    <name evidence="1" type="ORF">BOTBODRAFT_34979</name>
</gene>